<keyword evidence="1" id="KW-0812">Transmembrane</keyword>
<evidence type="ECO:0000313" key="3">
    <source>
        <dbReference type="Proteomes" id="UP000653480"/>
    </source>
</evidence>
<dbReference type="EMBL" id="BMMN01000001">
    <property type="protein sequence ID" value="GGN99288.1"/>
    <property type="molecule type" value="Genomic_DNA"/>
</dbReference>
<name>A0A8H9LDZ4_9ACTN</name>
<sequence>MVARRVVLDLREGPQRGPQAYDGRLSRLGHRGEPVEMCVDLAFVPCGEDGLGVGKVLVQRRAPDVGVAGTVVAESCWTAAAGDVVIVLIVVKIALIAWARVRIRRR</sequence>
<keyword evidence="1" id="KW-0472">Membrane</keyword>
<keyword evidence="1" id="KW-1133">Transmembrane helix</keyword>
<gene>
    <name evidence="2" type="ORF">GCM10011574_04790</name>
</gene>
<reference evidence="2" key="1">
    <citation type="journal article" date="2014" name="Int. J. Syst. Evol. Microbiol.">
        <title>Complete genome sequence of Corynebacterium casei LMG S-19264T (=DSM 44701T), isolated from a smear-ripened cheese.</title>
        <authorList>
            <consortium name="US DOE Joint Genome Institute (JGI-PGF)"/>
            <person name="Walter F."/>
            <person name="Albersmeier A."/>
            <person name="Kalinowski J."/>
            <person name="Ruckert C."/>
        </authorList>
    </citation>
    <scope>NUCLEOTIDE SEQUENCE</scope>
    <source>
        <strain evidence="2">CGMCC 4.7138</strain>
    </source>
</reference>
<dbReference type="AlphaFoldDB" id="A0A8H9LDZ4"/>
<feature type="transmembrane region" description="Helical" evidence="1">
    <location>
        <begin position="77"/>
        <end position="99"/>
    </location>
</feature>
<keyword evidence="3" id="KW-1185">Reference proteome</keyword>
<dbReference type="Proteomes" id="UP000653480">
    <property type="component" value="Unassembled WGS sequence"/>
</dbReference>
<evidence type="ECO:0000256" key="1">
    <source>
        <dbReference type="SAM" id="Phobius"/>
    </source>
</evidence>
<organism evidence="2 3">
    <name type="scientific">Microbispora bryophytorum</name>
    <dbReference type="NCBI Taxonomy" id="1460882"/>
    <lineage>
        <taxon>Bacteria</taxon>
        <taxon>Bacillati</taxon>
        <taxon>Actinomycetota</taxon>
        <taxon>Actinomycetes</taxon>
        <taxon>Streptosporangiales</taxon>
        <taxon>Streptosporangiaceae</taxon>
        <taxon>Microbispora</taxon>
    </lineage>
</organism>
<accession>A0A8H9LDZ4</accession>
<comment type="caution">
    <text evidence="2">The sequence shown here is derived from an EMBL/GenBank/DDBJ whole genome shotgun (WGS) entry which is preliminary data.</text>
</comment>
<reference evidence="2" key="2">
    <citation type="submission" date="2020-09" db="EMBL/GenBank/DDBJ databases">
        <authorList>
            <person name="Sun Q."/>
            <person name="Zhou Y."/>
        </authorList>
    </citation>
    <scope>NUCLEOTIDE SEQUENCE</scope>
    <source>
        <strain evidence="2">CGMCC 4.7138</strain>
    </source>
</reference>
<proteinExistence type="predicted"/>
<evidence type="ECO:0000313" key="2">
    <source>
        <dbReference type="EMBL" id="GGN99288.1"/>
    </source>
</evidence>
<protein>
    <submittedName>
        <fullName evidence="2">Uncharacterized protein</fullName>
    </submittedName>
</protein>